<keyword evidence="1" id="KW-0732">Signal</keyword>
<dbReference type="EMBL" id="SRLC01000001">
    <property type="protein sequence ID" value="TGE23943.1"/>
    <property type="molecule type" value="Genomic_DNA"/>
</dbReference>
<comment type="caution">
    <text evidence="2">The sequence shown here is derived from an EMBL/GenBank/DDBJ whole genome shotgun (WGS) entry which is preliminary data.</text>
</comment>
<protein>
    <submittedName>
        <fullName evidence="2">T9SS type A sorting domain-containing protein</fullName>
    </submittedName>
</protein>
<gene>
    <name evidence="2" type="ORF">E5K00_01640</name>
</gene>
<dbReference type="AlphaFoldDB" id="A0A4Z0Q493"/>
<organism evidence="2 3">
    <name type="scientific">Hymenobacter aquaticus</name>
    <dbReference type="NCBI Taxonomy" id="1867101"/>
    <lineage>
        <taxon>Bacteria</taxon>
        <taxon>Pseudomonadati</taxon>
        <taxon>Bacteroidota</taxon>
        <taxon>Cytophagia</taxon>
        <taxon>Cytophagales</taxon>
        <taxon>Hymenobacteraceae</taxon>
        <taxon>Hymenobacter</taxon>
    </lineage>
</organism>
<dbReference type="InterPro" id="IPR052918">
    <property type="entry name" value="Motility_Chemotaxis_Reg"/>
</dbReference>
<keyword evidence="3" id="KW-1185">Reference proteome</keyword>
<evidence type="ECO:0000313" key="3">
    <source>
        <dbReference type="Proteomes" id="UP000297549"/>
    </source>
</evidence>
<sequence>MPISTPDSLRRAAFVLAAFAYSLPAAQAQINPPTWLNAYAPGFAPTAAGALASDAAGNTYAAGSFTGSITIGTTTLVSRGLSDGYLVKYTPTGTVAWVFSFSTASNELATDVALDAAGNAYVTGTFTGPIPLTTNGLQLTSINTASKVFVVRVSPQGVPQWAAQSSPAASTGVSAASIGTDALGNVYATGLYTSSMSFGTPVVGLSTPTGFGAFLLQLRAATGEARRLTPAFDYQPPSGPTTYQPPRLAVAARGDVYVVTSFTVPIQASGSPAYTPRGNNDLLLIGYDPQGQAAWVRQEGGPSDERVNDVQADADGNLYLAGSFAGPTTFGTIALPGAGGLDGYLAKYSPLGALSWVAASGGPGSDGWGGLSLDPGGKPHVAGYFNTGARYGSLTLTSAGGNDVAVAAYRPDGQLDWVQQAGGPGSDVGYYVGVGSPYYYAFGTFSGTCAFDNRTVSSGSAATGNFLARLGDPTLTTAPARPQALGLFPNPAAAEVSLPGLLAGTRVQLFDARGRVARETTVSAAARVSVRGLAPGLYTLRTTDAQGQPRTGKLVVE</sequence>
<feature type="chain" id="PRO_5021357762" evidence="1">
    <location>
        <begin position="29"/>
        <end position="557"/>
    </location>
</feature>
<evidence type="ECO:0000313" key="2">
    <source>
        <dbReference type="EMBL" id="TGE23943.1"/>
    </source>
</evidence>
<name>A0A4Z0Q493_9BACT</name>
<reference evidence="2 3" key="1">
    <citation type="submission" date="2019-04" db="EMBL/GenBank/DDBJ databases">
        <authorList>
            <person name="Feng G."/>
            <person name="Zhang J."/>
            <person name="Zhu H."/>
        </authorList>
    </citation>
    <scope>NUCLEOTIDE SEQUENCE [LARGE SCALE GENOMIC DNA]</scope>
    <source>
        <strain evidence="2 3">JCM 31653</strain>
    </source>
</reference>
<dbReference type="PANTHER" id="PTHR35580:SF1">
    <property type="entry name" value="PHYTASE-LIKE DOMAIN-CONTAINING PROTEIN"/>
    <property type="match status" value="1"/>
</dbReference>
<dbReference type="PANTHER" id="PTHR35580">
    <property type="entry name" value="CELL SURFACE GLYCOPROTEIN (S-LAYER PROTEIN)-LIKE PROTEIN"/>
    <property type="match status" value="1"/>
</dbReference>
<dbReference type="InterPro" id="IPR026444">
    <property type="entry name" value="Secre_tail"/>
</dbReference>
<evidence type="ECO:0000256" key="1">
    <source>
        <dbReference type="SAM" id="SignalP"/>
    </source>
</evidence>
<feature type="signal peptide" evidence="1">
    <location>
        <begin position="1"/>
        <end position="28"/>
    </location>
</feature>
<accession>A0A4Z0Q493</accession>
<dbReference type="RefSeq" id="WP_135461022.1">
    <property type="nucleotide sequence ID" value="NZ_SRLC01000001.1"/>
</dbReference>
<proteinExistence type="predicted"/>
<dbReference type="SUPFAM" id="SSF63829">
    <property type="entry name" value="Calcium-dependent phosphotriesterase"/>
    <property type="match status" value="1"/>
</dbReference>
<dbReference type="OrthoDB" id="610424at2"/>
<dbReference type="NCBIfam" id="TIGR04183">
    <property type="entry name" value="Por_Secre_tail"/>
    <property type="match status" value="1"/>
</dbReference>
<dbReference type="Gene3D" id="2.80.10.50">
    <property type="match status" value="2"/>
</dbReference>
<dbReference type="Proteomes" id="UP000297549">
    <property type="component" value="Unassembled WGS sequence"/>
</dbReference>